<feature type="domain" description="Rad50/SbcC-type AAA" evidence="1">
    <location>
        <begin position="6"/>
        <end position="190"/>
    </location>
</feature>
<dbReference type="EMBL" id="SWJZ01000078">
    <property type="protein sequence ID" value="TKD15632.1"/>
    <property type="molecule type" value="Genomic_DNA"/>
</dbReference>
<dbReference type="AlphaFoldDB" id="A0A4U1JPS6"/>
<evidence type="ECO:0000313" key="2">
    <source>
        <dbReference type="EMBL" id="TKD15632.1"/>
    </source>
</evidence>
<feature type="non-terminal residue" evidence="2">
    <location>
        <position position="277"/>
    </location>
</feature>
<protein>
    <submittedName>
        <fullName evidence="2">Exonuclease SbcC</fullName>
    </submittedName>
</protein>
<dbReference type="PANTHER" id="PTHR32114:SF2">
    <property type="entry name" value="ABC TRANSPORTER ABCH.3"/>
    <property type="match status" value="1"/>
</dbReference>
<gene>
    <name evidence="2" type="ORF">FBT96_16140</name>
</gene>
<dbReference type="InterPro" id="IPR027417">
    <property type="entry name" value="P-loop_NTPase"/>
</dbReference>
<accession>A0A4U1JPS6</accession>
<keyword evidence="2" id="KW-0269">Exonuclease</keyword>
<comment type="caution">
    <text evidence="2">The sequence shown here is derived from an EMBL/GenBank/DDBJ whole genome shotgun (WGS) entry which is preliminary data.</text>
</comment>
<keyword evidence="2" id="KW-0540">Nuclease</keyword>
<organism evidence="2 3">
    <name type="scientific">Rhodobacter capsulatus</name>
    <name type="common">Rhodopseudomonas capsulata</name>
    <dbReference type="NCBI Taxonomy" id="1061"/>
    <lineage>
        <taxon>Bacteria</taxon>
        <taxon>Pseudomonadati</taxon>
        <taxon>Pseudomonadota</taxon>
        <taxon>Alphaproteobacteria</taxon>
        <taxon>Rhodobacterales</taxon>
        <taxon>Rhodobacter group</taxon>
        <taxon>Rhodobacter</taxon>
    </lineage>
</organism>
<dbReference type="GO" id="GO:0016887">
    <property type="term" value="F:ATP hydrolysis activity"/>
    <property type="evidence" value="ECO:0007669"/>
    <property type="project" value="InterPro"/>
</dbReference>
<dbReference type="SUPFAM" id="SSF52540">
    <property type="entry name" value="P-loop containing nucleoside triphosphate hydrolases"/>
    <property type="match status" value="1"/>
</dbReference>
<reference evidence="2 3" key="1">
    <citation type="submission" date="2019-04" db="EMBL/GenBank/DDBJ databases">
        <title>Draft Whole-Genome sequence of the purple photosynthetic bacterium Rhodobacter capsulatus SP108 with an indigenous class A beta-lactamase.</title>
        <authorList>
            <person name="Robertson S."/>
            <person name="Meyer T.E."/>
            <person name="Kyndt J.A."/>
        </authorList>
    </citation>
    <scope>NUCLEOTIDE SEQUENCE [LARGE SCALE GENOMIC DNA]</scope>
    <source>
        <strain evidence="2 3">SP108</strain>
    </source>
</reference>
<dbReference type="GO" id="GO:0004527">
    <property type="term" value="F:exonuclease activity"/>
    <property type="evidence" value="ECO:0007669"/>
    <property type="project" value="UniProtKB-KW"/>
</dbReference>
<proteinExistence type="predicted"/>
<dbReference type="InterPro" id="IPR038729">
    <property type="entry name" value="Rad50/SbcC_AAA"/>
</dbReference>
<keyword evidence="2" id="KW-0378">Hydrolase</keyword>
<name>A0A4U1JPS6_RHOCA</name>
<dbReference type="RefSeq" id="WP_169583529.1">
    <property type="nucleotide sequence ID" value="NZ_SWJZ01000078.1"/>
</dbReference>
<dbReference type="Proteomes" id="UP000310597">
    <property type="component" value="Unassembled WGS sequence"/>
</dbReference>
<dbReference type="Gene3D" id="3.40.50.300">
    <property type="entry name" value="P-loop containing nucleotide triphosphate hydrolases"/>
    <property type="match status" value="1"/>
</dbReference>
<dbReference type="GO" id="GO:0006302">
    <property type="term" value="P:double-strand break repair"/>
    <property type="evidence" value="ECO:0007669"/>
    <property type="project" value="InterPro"/>
</dbReference>
<dbReference type="PANTHER" id="PTHR32114">
    <property type="entry name" value="ABC TRANSPORTER ABCH.3"/>
    <property type="match status" value="1"/>
</dbReference>
<sequence length="277" mass="29317">MRILSISGQNIASLAAPFRIDFTTAPLAGAGLFAITGETGAGKSSILDAMCLALYGDAPRLSAGARGDKVPDAAGEEISAADSRAILRRGAATGWAEVRFTARDGADYIARWQARRARDKVEGKLQSVARSLSRAADGQVLAAQSQAVSEQVEALTGLSYEEFRRTVLLAQGDFDAFLRADTGERAALLEKVTGTGLYRAVSIRVYERTEAARTAHAQLLTRAAEHRLLDDAARAALTAEIATRTAATAAAAAERAGLTEALARHRRHAEAARQVQT</sequence>
<dbReference type="Pfam" id="PF13476">
    <property type="entry name" value="AAA_23"/>
    <property type="match status" value="1"/>
</dbReference>
<evidence type="ECO:0000259" key="1">
    <source>
        <dbReference type="Pfam" id="PF13476"/>
    </source>
</evidence>
<evidence type="ECO:0000313" key="3">
    <source>
        <dbReference type="Proteomes" id="UP000310597"/>
    </source>
</evidence>